<feature type="transmembrane region" description="Helical" evidence="7">
    <location>
        <begin position="302"/>
        <end position="324"/>
    </location>
</feature>
<evidence type="ECO:0000256" key="5">
    <source>
        <dbReference type="ARBA" id="ARBA00022777"/>
    </source>
</evidence>
<dbReference type="SUPFAM" id="SSF55874">
    <property type="entry name" value="ATPase domain of HSP90 chaperone/DNA topoisomerase II/histidine kinase"/>
    <property type="match status" value="1"/>
</dbReference>
<evidence type="ECO:0000256" key="3">
    <source>
        <dbReference type="ARBA" id="ARBA00022553"/>
    </source>
</evidence>
<comment type="caution">
    <text evidence="9">The sequence shown here is derived from an EMBL/GenBank/DDBJ whole genome shotgun (WGS) entry which is preliminary data.</text>
</comment>
<keyword evidence="2" id="KW-1003">Cell membrane</keyword>
<dbReference type="InterPro" id="IPR050640">
    <property type="entry name" value="Bact_2-comp_sensor_kinase"/>
</dbReference>
<proteinExistence type="predicted"/>
<organism evidence="9 10">
    <name type="scientific">Paenibacillus whitsoniae</name>
    <dbReference type="NCBI Taxonomy" id="2496558"/>
    <lineage>
        <taxon>Bacteria</taxon>
        <taxon>Bacillati</taxon>
        <taxon>Bacillota</taxon>
        <taxon>Bacilli</taxon>
        <taxon>Bacillales</taxon>
        <taxon>Paenibacillaceae</taxon>
        <taxon>Paenibacillus</taxon>
    </lineage>
</organism>
<evidence type="ECO:0000256" key="4">
    <source>
        <dbReference type="ARBA" id="ARBA00022679"/>
    </source>
</evidence>
<dbReference type="PANTHER" id="PTHR34220:SF7">
    <property type="entry name" value="SENSOR HISTIDINE KINASE YPDA"/>
    <property type="match status" value="1"/>
</dbReference>
<dbReference type="AlphaFoldDB" id="A0A430JD47"/>
<dbReference type="InterPro" id="IPR010559">
    <property type="entry name" value="Sig_transdc_His_kin_internal"/>
</dbReference>
<dbReference type="CDD" id="cd12912">
    <property type="entry name" value="PDC2_MCP_like"/>
    <property type="match status" value="1"/>
</dbReference>
<dbReference type="PROSITE" id="PS50885">
    <property type="entry name" value="HAMP"/>
    <property type="match status" value="1"/>
</dbReference>
<feature type="domain" description="HAMP" evidence="8">
    <location>
        <begin position="321"/>
        <end position="374"/>
    </location>
</feature>
<keyword evidence="5 9" id="KW-0418">Kinase</keyword>
<dbReference type="OrthoDB" id="2503858at2"/>
<dbReference type="Proteomes" id="UP000276128">
    <property type="component" value="Unassembled WGS sequence"/>
</dbReference>
<sequence length="599" mass="68118">MLTYMMKNMRRSLKWKLISIIVTILIFTVALIGLLSYMQTTSYVRKDIDHLSVQILKQANMNLDRYYSGYELAYLMFSNSLEVREWMRAASPQLTSDSIRNYERMKENYLNRMFLQYPEILSVSLYNPRGFEQHFTNAAYTLPLTYSIKNEPYFVTSGNFEKIKFITGISENYLDSANQKMKIPVLTLFKQVDNGGYLKIDISLTPSQRVMDQISITNSGAAVVMDEKGTIIHHSDAKEVMGHMDDRIVDTVKGKKEGSFFDKSGKELIIFQTIPITGWKIIAILPYEEIGKSIYYTRNVTIIVAIGALIISVILTYFAASSITRRISSLRKLMKTMQLTNDFGVRAQVSGTDEVADLGNSFNNLLGHLAQSIHDHAETRVLQHRAVISALQSQINSHFLYNTLETINSMAVIARQPHIGHVSVNLANMLRYTSDYKHVQVTVGEELQHLENYLKIMKVRYKDEVTYEVDMPPELLTAICTKALLQPLVENCIKHGRETTGESVHIRISGRLTEEGKLTLSVRDNGAGFTEETLQRLSQEQADLQASHDHFKQVGLSNLIYRMRMFYHQEAILHFGNSAVDGGAVVEITLPFWKGEVTA</sequence>
<dbReference type="EMBL" id="RXHU01000042">
    <property type="protein sequence ID" value="RTE08909.1"/>
    <property type="molecule type" value="Genomic_DNA"/>
</dbReference>
<accession>A0A430JD47</accession>
<evidence type="ECO:0000313" key="9">
    <source>
        <dbReference type="EMBL" id="RTE08909.1"/>
    </source>
</evidence>
<dbReference type="Pfam" id="PF00672">
    <property type="entry name" value="HAMP"/>
    <property type="match status" value="1"/>
</dbReference>
<keyword evidence="7" id="KW-1133">Transmembrane helix</keyword>
<dbReference type="Gene3D" id="3.30.565.10">
    <property type="entry name" value="Histidine kinase-like ATPase, C-terminal domain"/>
    <property type="match status" value="1"/>
</dbReference>
<keyword evidence="6 7" id="KW-0472">Membrane</keyword>
<dbReference type="GO" id="GO:0000155">
    <property type="term" value="F:phosphorelay sensor kinase activity"/>
    <property type="evidence" value="ECO:0007669"/>
    <property type="project" value="InterPro"/>
</dbReference>
<evidence type="ECO:0000256" key="7">
    <source>
        <dbReference type="SAM" id="Phobius"/>
    </source>
</evidence>
<evidence type="ECO:0000259" key="8">
    <source>
        <dbReference type="PROSITE" id="PS50885"/>
    </source>
</evidence>
<evidence type="ECO:0000256" key="6">
    <source>
        <dbReference type="ARBA" id="ARBA00023136"/>
    </source>
</evidence>
<dbReference type="RefSeq" id="WP_126142125.1">
    <property type="nucleotide sequence ID" value="NZ_RXHU01000042.1"/>
</dbReference>
<protein>
    <submittedName>
        <fullName evidence="9">Sensor histidine kinase</fullName>
    </submittedName>
</protein>
<dbReference type="PANTHER" id="PTHR34220">
    <property type="entry name" value="SENSOR HISTIDINE KINASE YPDA"/>
    <property type="match status" value="1"/>
</dbReference>
<dbReference type="Gene3D" id="3.30.450.20">
    <property type="entry name" value="PAS domain"/>
    <property type="match status" value="2"/>
</dbReference>
<keyword evidence="4" id="KW-0808">Transferase</keyword>
<name>A0A430JD47_9BACL</name>
<evidence type="ECO:0000256" key="1">
    <source>
        <dbReference type="ARBA" id="ARBA00004651"/>
    </source>
</evidence>
<gene>
    <name evidence="9" type="ORF">EJQ19_15440</name>
</gene>
<comment type="subcellular location">
    <subcellularLocation>
        <location evidence="1">Cell membrane</location>
        <topology evidence="1">Multi-pass membrane protein</topology>
    </subcellularLocation>
</comment>
<dbReference type="InterPro" id="IPR003660">
    <property type="entry name" value="HAMP_dom"/>
</dbReference>
<dbReference type="SMART" id="SM00304">
    <property type="entry name" value="HAMP"/>
    <property type="match status" value="1"/>
</dbReference>
<dbReference type="Gene3D" id="6.10.340.10">
    <property type="match status" value="1"/>
</dbReference>
<dbReference type="Pfam" id="PF02518">
    <property type="entry name" value="HATPase_c"/>
    <property type="match status" value="1"/>
</dbReference>
<dbReference type="Pfam" id="PF06580">
    <property type="entry name" value="His_kinase"/>
    <property type="match status" value="1"/>
</dbReference>
<keyword evidence="3" id="KW-0597">Phosphoprotein</keyword>
<evidence type="ECO:0000256" key="2">
    <source>
        <dbReference type="ARBA" id="ARBA00022475"/>
    </source>
</evidence>
<keyword evidence="7" id="KW-0812">Transmembrane</keyword>
<dbReference type="InterPro" id="IPR003594">
    <property type="entry name" value="HATPase_dom"/>
</dbReference>
<dbReference type="GO" id="GO:0005886">
    <property type="term" value="C:plasma membrane"/>
    <property type="evidence" value="ECO:0007669"/>
    <property type="project" value="UniProtKB-SubCell"/>
</dbReference>
<dbReference type="InterPro" id="IPR036890">
    <property type="entry name" value="HATPase_C_sf"/>
</dbReference>
<reference evidence="9 10" key="1">
    <citation type="submission" date="2018-12" db="EMBL/GenBank/DDBJ databases">
        <title>Bacillus ochoae sp. nov., Paenibacillus whitsoniae sp. nov., Paenibacillus spiritus sp. nov. Isolated from the Mars Exploration Rover during spacecraft assembly.</title>
        <authorList>
            <person name="Seuylemezian A."/>
            <person name="Vaishampayan P."/>
        </authorList>
    </citation>
    <scope>NUCLEOTIDE SEQUENCE [LARGE SCALE GENOMIC DNA]</scope>
    <source>
        <strain evidence="9 10">MER 54</strain>
    </source>
</reference>
<keyword evidence="10" id="KW-1185">Reference proteome</keyword>
<evidence type="ECO:0000313" key="10">
    <source>
        <dbReference type="Proteomes" id="UP000276128"/>
    </source>
</evidence>
<dbReference type="CDD" id="cd06225">
    <property type="entry name" value="HAMP"/>
    <property type="match status" value="1"/>
</dbReference>